<accession>A0ABU0FGW2</accession>
<evidence type="ECO:0000313" key="4">
    <source>
        <dbReference type="Proteomes" id="UP001237448"/>
    </source>
</evidence>
<dbReference type="InterPro" id="IPR023393">
    <property type="entry name" value="START-like_dom_sf"/>
</dbReference>
<dbReference type="CDD" id="cd07813">
    <property type="entry name" value="COQ10p_like"/>
    <property type="match status" value="1"/>
</dbReference>
<dbReference type="Pfam" id="PF03364">
    <property type="entry name" value="Polyketide_cyc"/>
    <property type="match status" value="1"/>
</dbReference>
<gene>
    <name evidence="3" type="ORF">J3R73_003643</name>
</gene>
<reference evidence="3 4" key="1">
    <citation type="submission" date="2023-07" db="EMBL/GenBank/DDBJ databases">
        <title>Genomic Encyclopedia of Type Strains, Phase IV (KMG-IV): sequencing the most valuable type-strain genomes for metagenomic binning, comparative biology and taxonomic classification.</title>
        <authorList>
            <person name="Goeker M."/>
        </authorList>
    </citation>
    <scope>NUCLEOTIDE SEQUENCE [LARGE SCALE GENOMIC DNA]</scope>
    <source>
        <strain evidence="3 4">DSM 5896</strain>
    </source>
</reference>
<keyword evidence="4" id="KW-1185">Reference proteome</keyword>
<dbReference type="PANTHER" id="PTHR12901">
    <property type="entry name" value="SPERM PROTEIN HOMOLOG"/>
    <property type="match status" value="1"/>
</dbReference>
<dbReference type="EMBL" id="JAUSVK010000001">
    <property type="protein sequence ID" value="MDQ0393851.1"/>
    <property type="molecule type" value="Genomic_DNA"/>
</dbReference>
<evidence type="ECO:0000313" key="3">
    <source>
        <dbReference type="EMBL" id="MDQ0393851.1"/>
    </source>
</evidence>
<evidence type="ECO:0000259" key="2">
    <source>
        <dbReference type="Pfam" id="PF03364"/>
    </source>
</evidence>
<dbReference type="PANTHER" id="PTHR12901:SF10">
    <property type="entry name" value="COENZYME Q-BINDING PROTEIN COQ10, MITOCHONDRIAL"/>
    <property type="match status" value="1"/>
</dbReference>
<name>A0ABU0FGW2_9HYPH</name>
<dbReference type="SUPFAM" id="SSF55961">
    <property type="entry name" value="Bet v1-like"/>
    <property type="match status" value="1"/>
</dbReference>
<dbReference type="Gene3D" id="3.30.530.20">
    <property type="match status" value="1"/>
</dbReference>
<feature type="domain" description="Coenzyme Q-binding protein COQ10 START" evidence="2">
    <location>
        <begin position="1"/>
        <end position="125"/>
    </location>
</feature>
<dbReference type="Proteomes" id="UP001237448">
    <property type="component" value="Unassembled WGS sequence"/>
</dbReference>
<evidence type="ECO:0000256" key="1">
    <source>
        <dbReference type="ARBA" id="ARBA00008918"/>
    </source>
</evidence>
<proteinExistence type="inferred from homology"/>
<organism evidence="3 4">
    <name type="scientific">Labrys monachus</name>
    <dbReference type="NCBI Taxonomy" id="217067"/>
    <lineage>
        <taxon>Bacteria</taxon>
        <taxon>Pseudomonadati</taxon>
        <taxon>Pseudomonadota</taxon>
        <taxon>Alphaproteobacteria</taxon>
        <taxon>Hyphomicrobiales</taxon>
        <taxon>Xanthobacteraceae</taxon>
        <taxon>Labrys</taxon>
    </lineage>
</organism>
<protein>
    <submittedName>
        <fullName evidence="3">Coenzyme Q-binding protein COQ10</fullName>
    </submittedName>
</protein>
<dbReference type="InterPro" id="IPR044996">
    <property type="entry name" value="COQ10-like"/>
</dbReference>
<sequence length="140" mass="16026">MFALVADVEKYPLFVPLCAALRVRSRQPQADGRLIMIADMTVAYKLIRETFGSRVTMNRDRLEILVEYLDGPFSHLENRWSFKDDGAGGCIVEFFIDYSFRSRMLGMLMGTMFDAAFRRFADAFEKRADVIYGRKALGTA</sequence>
<dbReference type="InterPro" id="IPR005031">
    <property type="entry name" value="COQ10_START"/>
</dbReference>
<comment type="similarity">
    <text evidence="1">Belongs to the ribosome association toxin RatA family.</text>
</comment>
<comment type="caution">
    <text evidence="3">The sequence shown here is derived from an EMBL/GenBank/DDBJ whole genome shotgun (WGS) entry which is preliminary data.</text>
</comment>